<dbReference type="Proteomes" id="UP001142489">
    <property type="component" value="Unassembled WGS sequence"/>
</dbReference>
<dbReference type="AlphaFoldDB" id="A0A9Q0XFF7"/>
<evidence type="ECO:0000313" key="2">
    <source>
        <dbReference type="Proteomes" id="UP001142489"/>
    </source>
</evidence>
<feature type="non-terminal residue" evidence="1">
    <location>
        <position position="57"/>
    </location>
</feature>
<reference evidence="1" key="1">
    <citation type="journal article" date="2023" name="DNA Res.">
        <title>Chromosome-level genome assembly of Phrynocephalus forsythii using third-generation DNA sequencing and Hi-C analysis.</title>
        <authorList>
            <person name="Qi Y."/>
            <person name="Zhao W."/>
            <person name="Zhao Y."/>
            <person name="Niu C."/>
            <person name="Cao S."/>
            <person name="Zhang Y."/>
        </authorList>
    </citation>
    <scope>NUCLEOTIDE SEQUENCE</scope>
    <source>
        <tissue evidence="1">Muscle</tissue>
    </source>
</reference>
<sequence>VLGLGAFAQTGGHSAITFTAISEVWRAVLGNVTQIERFCYHSELAVSPSEVDSLVRE</sequence>
<organism evidence="1 2">
    <name type="scientific">Phrynocephalus forsythii</name>
    <dbReference type="NCBI Taxonomy" id="171643"/>
    <lineage>
        <taxon>Eukaryota</taxon>
        <taxon>Metazoa</taxon>
        <taxon>Chordata</taxon>
        <taxon>Craniata</taxon>
        <taxon>Vertebrata</taxon>
        <taxon>Euteleostomi</taxon>
        <taxon>Lepidosauria</taxon>
        <taxon>Squamata</taxon>
        <taxon>Bifurcata</taxon>
        <taxon>Unidentata</taxon>
        <taxon>Episquamata</taxon>
        <taxon>Toxicofera</taxon>
        <taxon>Iguania</taxon>
        <taxon>Acrodonta</taxon>
        <taxon>Agamidae</taxon>
        <taxon>Agaminae</taxon>
        <taxon>Phrynocephalus</taxon>
    </lineage>
</organism>
<evidence type="ECO:0000313" key="1">
    <source>
        <dbReference type="EMBL" id="KAJ7309633.1"/>
    </source>
</evidence>
<name>A0A9Q0XFF7_9SAUR</name>
<comment type="caution">
    <text evidence="1">The sequence shown here is derived from an EMBL/GenBank/DDBJ whole genome shotgun (WGS) entry which is preliminary data.</text>
</comment>
<protein>
    <submittedName>
        <fullName evidence="1">Uncharacterized protein</fullName>
    </submittedName>
</protein>
<dbReference type="EMBL" id="JAPFRF010000016">
    <property type="protein sequence ID" value="KAJ7309633.1"/>
    <property type="molecule type" value="Genomic_DNA"/>
</dbReference>
<gene>
    <name evidence="1" type="ORF">JRQ81_007688</name>
</gene>
<keyword evidence="2" id="KW-1185">Reference proteome</keyword>
<proteinExistence type="predicted"/>
<accession>A0A9Q0XFF7</accession>